<feature type="transmembrane region" description="Helical" evidence="1">
    <location>
        <begin position="69"/>
        <end position="86"/>
    </location>
</feature>
<dbReference type="Pfam" id="PF13789">
    <property type="entry name" value="DUF4181"/>
    <property type="match status" value="1"/>
</dbReference>
<feature type="transmembrane region" description="Helical" evidence="1">
    <location>
        <begin position="98"/>
        <end position="118"/>
    </location>
</feature>
<keyword evidence="1" id="KW-1133">Transmembrane helix</keyword>
<comment type="caution">
    <text evidence="2">The sequence shown here is derived from an EMBL/GenBank/DDBJ whole genome shotgun (WGS) entry which is preliminary data.</text>
</comment>
<protein>
    <submittedName>
        <fullName evidence="2">Capsular biosynthesis protein CpsH</fullName>
    </submittedName>
</protein>
<dbReference type="Proteomes" id="UP000226357">
    <property type="component" value="Unassembled WGS sequence"/>
</dbReference>
<evidence type="ECO:0000313" key="2">
    <source>
        <dbReference type="EMBL" id="PFS03821.1"/>
    </source>
</evidence>
<evidence type="ECO:0000313" key="3">
    <source>
        <dbReference type="Proteomes" id="UP000226357"/>
    </source>
</evidence>
<accession>A0AA44QCH0</accession>
<reference evidence="2 3" key="1">
    <citation type="submission" date="2017-09" db="EMBL/GenBank/DDBJ databases">
        <title>Large-scale bioinformatics analysis of Bacillus genomes uncovers conserved roles of natural products in bacterial physiology.</title>
        <authorList>
            <consortium name="Agbiome Team Llc"/>
            <person name="Bleich R.M."/>
            <person name="Grubbs K.J."/>
            <person name="Santa Maria K.C."/>
            <person name="Allen S.E."/>
            <person name="Farag S."/>
            <person name="Shank E.A."/>
            <person name="Bowers A."/>
        </authorList>
    </citation>
    <scope>NUCLEOTIDE SEQUENCE [LARGE SCALE GENOMIC DNA]</scope>
    <source>
        <strain evidence="2 3">AFS067272</strain>
    </source>
</reference>
<dbReference type="EMBL" id="NVBO01000052">
    <property type="protein sequence ID" value="PFS03821.1"/>
    <property type="molecule type" value="Genomic_DNA"/>
</dbReference>
<keyword evidence="1" id="KW-0812">Transmembrane</keyword>
<organism evidence="2 3">
    <name type="scientific">Bacillus cereus</name>
    <dbReference type="NCBI Taxonomy" id="1396"/>
    <lineage>
        <taxon>Bacteria</taxon>
        <taxon>Bacillati</taxon>
        <taxon>Bacillota</taxon>
        <taxon>Bacilli</taxon>
        <taxon>Bacillales</taxon>
        <taxon>Bacillaceae</taxon>
        <taxon>Bacillus</taxon>
        <taxon>Bacillus cereus group</taxon>
    </lineage>
</organism>
<proteinExistence type="predicted"/>
<dbReference type="AlphaFoldDB" id="A0AA44QCH0"/>
<evidence type="ECO:0000256" key="1">
    <source>
        <dbReference type="SAM" id="Phobius"/>
    </source>
</evidence>
<dbReference type="InterPro" id="IPR025441">
    <property type="entry name" value="DUF4181"/>
</dbReference>
<gene>
    <name evidence="2" type="ORF">COK38_07300</name>
</gene>
<keyword evidence="1" id="KW-0472">Membrane</keyword>
<feature type="transmembrane region" description="Helical" evidence="1">
    <location>
        <begin position="46"/>
        <end position="62"/>
    </location>
</feature>
<name>A0AA44QCH0_BACCE</name>
<sequence>MWKLLIVVIIIVILFLLENVLRKKLHIPRKNSFIYTTVNDAHKWGEISIFTIYLITSFILIVNFDYINIGYLIFAFLIVLQVFRTFMGWKYDKESKEYVISFLGVICLTISFSVVMYLF</sequence>